<evidence type="ECO:0000256" key="7">
    <source>
        <dbReference type="ARBA" id="ARBA00043878"/>
    </source>
</evidence>
<feature type="compositionally biased region" description="Polar residues" evidence="8">
    <location>
        <begin position="306"/>
        <end position="317"/>
    </location>
</feature>
<keyword evidence="4" id="KW-0539">Nucleus</keyword>
<feature type="compositionally biased region" description="Basic and acidic residues" evidence="8">
    <location>
        <begin position="154"/>
        <end position="166"/>
    </location>
</feature>
<dbReference type="InterPro" id="IPR000467">
    <property type="entry name" value="G_patch_dom"/>
</dbReference>
<keyword evidence="2" id="KW-0690">Ribosome biogenesis</keyword>
<dbReference type="Pfam" id="PF01585">
    <property type="entry name" value="G-patch"/>
    <property type="match status" value="1"/>
</dbReference>
<gene>
    <name evidence="10" type="ORF">PRZ48_008263</name>
</gene>
<comment type="subcellular location">
    <subcellularLocation>
        <location evidence="1">Nucleus</location>
        <location evidence="1">Nucleolus</location>
    </subcellularLocation>
</comment>
<evidence type="ECO:0000256" key="2">
    <source>
        <dbReference type="ARBA" id="ARBA00022517"/>
    </source>
</evidence>
<feature type="region of interest" description="Disordered" evidence="8">
    <location>
        <begin position="154"/>
        <end position="321"/>
    </location>
</feature>
<evidence type="ECO:0000259" key="9">
    <source>
        <dbReference type="PROSITE" id="PS50174"/>
    </source>
</evidence>
<evidence type="ECO:0000256" key="6">
    <source>
        <dbReference type="ARBA" id="ARBA00041961"/>
    </source>
</evidence>
<evidence type="ECO:0000256" key="5">
    <source>
        <dbReference type="ARBA" id="ARBA00038007"/>
    </source>
</evidence>
<sequence>MGLSGNKKRSKLSEDPNNTAWSKNTTNFGHKILSKQGWKQGDYLGAENANHSAHFTAANASHIRVMLREDNLGLGAQVGKGNAETFGLSMFSGLLGRLNGKSDEEVQKKQDTLRDAELRTYQANKYGFMNFVRGGLLVGDKMEFPESTKIEDIKKTSKSVEAEPKQSKKRKAGEEADEIESSKKRRKGQAVEESAEKRTEKSKKRKSDSEEESQSKSSDSESSEEVDAREEKRRRKERRKAEKAAKTSKEPTEVNEDDEKVRLKAEKRALKEERRKRREEKRSKRAAKKSATTSKQTSTVTSESEGTATPPITNGGLTMTGGRHAVRQRYIMQKRMASMNATALKEIFMLQPQPAS</sequence>
<feature type="compositionally biased region" description="Basic residues" evidence="8">
    <location>
        <begin position="1"/>
        <end position="10"/>
    </location>
</feature>
<name>A0ABR0EF24_ZASCE</name>
<evidence type="ECO:0000256" key="3">
    <source>
        <dbReference type="ARBA" id="ARBA00022552"/>
    </source>
</evidence>
<evidence type="ECO:0000256" key="1">
    <source>
        <dbReference type="ARBA" id="ARBA00004604"/>
    </source>
</evidence>
<dbReference type="InterPro" id="IPR050656">
    <property type="entry name" value="PINX1"/>
</dbReference>
<dbReference type="PANTHER" id="PTHR23149:SF31">
    <property type="entry name" value="PROTEIN PXR1"/>
    <property type="match status" value="1"/>
</dbReference>
<evidence type="ECO:0000256" key="4">
    <source>
        <dbReference type="ARBA" id="ARBA00023242"/>
    </source>
</evidence>
<accession>A0ABR0EF24</accession>
<dbReference type="Proteomes" id="UP001305779">
    <property type="component" value="Unassembled WGS sequence"/>
</dbReference>
<feature type="compositionally biased region" description="Low complexity" evidence="8">
    <location>
        <begin position="289"/>
        <end position="305"/>
    </location>
</feature>
<feature type="region of interest" description="Disordered" evidence="8">
    <location>
        <begin position="1"/>
        <end position="24"/>
    </location>
</feature>
<keyword evidence="3" id="KW-0698">rRNA processing</keyword>
<feature type="compositionally biased region" description="Polar residues" evidence="8">
    <location>
        <begin position="15"/>
        <end position="24"/>
    </location>
</feature>
<feature type="compositionally biased region" description="Basic residues" evidence="8">
    <location>
        <begin position="274"/>
        <end position="288"/>
    </location>
</feature>
<evidence type="ECO:0000313" key="11">
    <source>
        <dbReference type="Proteomes" id="UP001305779"/>
    </source>
</evidence>
<comment type="caution">
    <text evidence="10">The sequence shown here is derived from an EMBL/GenBank/DDBJ whole genome shotgun (WGS) entry which is preliminary data.</text>
</comment>
<proteinExistence type="inferred from homology"/>
<comment type="function">
    <text evidence="7">Involved in rRNA-processing at A0, A1 and A2 sites and negatively regulates telomerase.</text>
</comment>
<feature type="compositionally biased region" description="Basic and acidic residues" evidence="8">
    <location>
        <begin position="239"/>
        <end position="252"/>
    </location>
</feature>
<dbReference type="PROSITE" id="PS50174">
    <property type="entry name" value="G_PATCH"/>
    <property type="match status" value="1"/>
</dbReference>
<comment type="similarity">
    <text evidence="5">Belongs to the PINX1 family.</text>
</comment>
<evidence type="ECO:0000256" key="8">
    <source>
        <dbReference type="SAM" id="MobiDB-lite"/>
    </source>
</evidence>
<dbReference type="PANTHER" id="PTHR23149">
    <property type="entry name" value="G PATCH DOMAIN CONTAINING PROTEIN"/>
    <property type="match status" value="1"/>
</dbReference>
<keyword evidence="11" id="KW-1185">Reference proteome</keyword>
<evidence type="ECO:0000313" key="10">
    <source>
        <dbReference type="EMBL" id="KAK4500077.1"/>
    </source>
</evidence>
<feature type="compositionally biased region" description="Basic and acidic residues" evidence="8">
    <location>
        <begin position="259"/>
        <end position="273"/>
    </location>
</feature>
<protein>
    <recommendedName>
        <fullName evidence="6">PinX1-related protein 1</fullName>
    </recommendedName>
</protein>
<reference evidence="10 11" key="1">
    <citation type="journal article" date="2023" name="G3 (Bethesda)">
        <title>A chromosome-level genome assembly of Zasmidium syzygii isolated from banana leaves.</title>
        <authorList>
            <person name="van Westerhoven A.C."/>
            <person name="Mehrabi R."/>
            <person name="Talebi R."/>
            <person name="Steentjes M.B.F."/>
            <person name="Corcolon B."/>
            <person name="Chong P.A."/>
            <person name="Kema G.H.J."/>
            <person name="Seidl M.F."/>
        </authorList>
    </citation>
    <scope>NUCLEOTIDE SEQUENCE [LARGE SCALE GENOMIC DNA]</scope>
    <source>
        <strain evidence="10 11">P124</strain>
    </source>
</reference>
<dbReference type="EMBL" id="JAXOVC010000006">
    <property type="protein sequence ID" value="KAK4500077.1"/>
    <property type="molecule type" value="Genomic_DNA"/>
</dbReference>
<organism evidence="10 11">
    <name type="scientific">Zasmidium cellare</name>
    <name type="common">Wine cellar mold</name>
    <name type="synonym">Racodium cellare</name>
    <dbReference type="NCBI Taxonomy" id="395010"/>
    <lineage>
        <taxon>Eukaryota</taxon>
        <taxon>Fungi</taxon>
        <taxon>Dikarya</taxon>
        <taxon>Ascomycota</taxon>
        <taxon>Pezizomycotina</taxon>
        <taxon>Dothideomycetes</taxon>
        <taxon>Dothideomycetidae</taxon>
        <taxon>Mycosphaerellales</taxon>
        <taxon>Mycosphaerellaceae</taxon>
        <taxon>Zasmidium</taxon>
    </lineage>
</organism>
<feature type="domain" description="G-patch" evidence="9">
    <location>
        <begin position="25"/>
        <end position="79"/>
    </location>
</feature>